<sequence length="228" mass="25371">MNREHLFRTLLLLIVSAVVLGFAAVVGYRPELLPPEIMMQLDRLTEAVGVRTAILAAGAVLACIGLLGSWAWRTNDQTAVLSDLSPEQPDREVDVTGAGLTSVFESVRNGRSGSETIEESLRTVLVDLYGRKFDDREQAEQYVDNGEWTNDQVAAATLTATNSVEFPLLYRVYAWLYPDHAYNYRTRRTLRAVEDTCAAELTAYNPPARRRGRFGQLRALFDSGGGRQ</sequence>
<gene>
    <name evidence="2" type="ORF">B9H04_16655</name>
</gene>
<evidence type="ECO:0000313" key="2">
    <source>
        <dbReference type="EMBL" id="OSO90654.1"/>
    </source>
</evidence>
<organism evidence="2 3">
    <name type="scientific">Halorubrum ezzemoulense DSM 17463</name>
    <dbReference type="NCBI Taxonomy" id="1121945"/>
    <lineage>
        <taxon>Archaea</taxon>
        <taxon>Methanobacteriati</taxon>
        <taxon>Methanobacteriota</taxon>
        <taxon>Stenosarchaea group</taxon>
        <taxon>Halobacteria</taxon>
        <taxon>Halobacteriales</taxon>
        <taxon>Haloferacaceae</taxon>
        <taxon>Halorubrum</taxon>
    </lineage>
</organism>
<dbReference type="EMBL" id="NEDJ01000099">
    <property type="protein sequence ID" value="OSO90654.1"/>
    <property type="molecule type" value="Genomic_DNA"/>
</dbReference>
<comment type="caution">
    <text evidence="2">The sequence shown here is derived from an EMBL/GenBank/DDBJ whole genome shotgun (WGS) entry which is preliminary data.</text>
</comment>
<protein>
    <submittedName>
        <fullName evidence="2">Uncharacterized protein</fullName>
    </submittedName>
</protein>
<proteinExistence type="predicted"/>
<evidence type="ECO:0000313" key="3">
    <source>
        <dbReference type="Proteomes" id="UP000193587"/>
    </source>
</evidence>
<dbReference type="STRING" id="1121945.GCA_000421805_03409"/>
<evidence type="ECO:0000256" key="1">
    <source>
        <dbReference type="SAM" id="Phobius"/>
    </source>
</evidence>
<keyword evidence="1" id="KW-1133">Transmembrane helix</keyword>
<feature type="transmembrane region" description="Helical" evidence="1">
    <location>
        <begin position="48"/>
        <end position="72"/>
    </location>
</feature>
<dbReference type="Proteomes" id="UP000193587">
    <property type="component" value="Unassembled WGS sequence"/>
</dbReference>
<dbReference type="RefSeq" id="WP_049933434.1">
    <property type="nucleotide sequence ID" value="NZ_ATXS01000054.1"/>
</dbReference>
<feature type="transmembrane region" description="Helical" evidence="1">
    <location>
        <begin position="6"/>
        <end position="28"/>
    </location>
</feature>
<keyword evidence="1" id="KW-0472">Membrane</keyword>
<dbReference type="InterPro" id="IPR055693">
    <property type="entry name" value="DUF7269"/>
</dbReference>
<accession>A0A1X4G6U5</accession>
<dbReference type="GeneID" id="301361452"/>
<reference evidence="2 3" key="1">
    <citation type="submission" date="2017-04" db="EMBL/GenBank/DDBJ databases">
        <title>MLSA of the genus Halorubrum.</title>
        <authorList>
            <person name="De La Haba R."/>
            <person name="Sanchez-Porro C."/>
            <person name="Infante-Dominguez C."/>
            <person name="Ventosa A."/>
        </authorList>
    </citation>
    <scope>NUCLEOTIDE SEQUENCE [LARGE SCALE GENOMIC DNA]</scope>
    <source>
        <strain evidence="2 3">DSM 17463</strain>
    </source>
</reference>
<dbReference type="AlphaFoldDB" id="A0A1X4G6U5"/>
<name>A0A1X4G6U5_HALEZ</name>
<keyword evidence="1" id="KW-0812">Transmembrane</keyword>
<dbReference type="Pfam" id="PF23933">
    <property type="entry name" value="DUF7269"/>
    <property type="match status" value="1"/>
</dbReference>